<dbReference type="PANTHER" id="PTHR30269">
    <property type="entry name" value="TRANSMEMBRANE PROTEIN YFCA"/>
    <property type="match status" value="1"/>
</dbReference>
<evidence type="ECO:0000256" key="8">
    <source>
        <dbReference type="RuleBase" id="RU363041"/>
    </source>
</evidence>
<evidence type="ECO:0000256" key="4">
    <source>
        <dbReference type="ARBA" id="ARBA00022475"/>
    </source>
</evidence>
<feature type="transmembrane region" description="Helical" evidence="8">
    <location>
        <begin position="74"/>
        <end position="93"/>
    </location>
</feature>
<keyword evidence="10" id="KW-1185">Reference proteome</keyword>
<feature type="transmembrane region" description="Helical" evidence="8">
    <location>
        <begin position="198"/>
        <end position="217"/>
    </location>
</feature>
<dbReference type="InterPro" id="IPR002781">
    <property type="entry name" value="TM_pro_TauE-like"/>
</dbReference>
<evidence type="ECO:0000256" key="7">
    <source>
        <dbReference type="ARBA" id="ARBA00023136"/>
    </source>
</evidence>
<reference evidence="9 10" key="1">
    <citation type="submission" date="2016-10" db="EMBL/GenBank/DDBJ databases">
        <authorList>
            <person name="de Groot N.N."/>
        </authorList>
    </citation>
    <scope>NUCLEOTIDE SEQUENCE [LARGE SCALE GENOMIC DNA]</scope>
    <source>
        <strain evidence="9 10">DSM 9236</strain>
    </source>
</reference>
<dbReference type="STRING" id="1123323.SAMN05216245_101314"/>
<dbReference type="OrthoDB" id="7843147at2"/>
<accession>A0A1I1XQZ7</accession>
<dbReference type="InterPro" id="IPR052017">
    <property type="entry name" value="TSUP"/>
</dbReference>
<dbReference type="PANTHER" id="PTHR30269:SF37">
    <property type="entry name" value="MEMBRANE TRANSPORTER PROTEIN"/>
    <property type="match status" value="1"/>
</dbReference>
<name>A0A1I1XQZ7_9FIRM</name>
<protein>
    <recommendedName>
        <fullName evidence="8">Probable membrane transporter protein</fullName>
    </recommendedName>
</protein>
<feature type="transmembrane region" description="Helical" evidence="8">
    <location>
        <begin position="130"/>
        <end position="157"/>
    </location>
</feature>
<evidence type="ECO:0000313" key="10">
    <source>
        <dbReference type="Proteomes" id="UP000198896"/>
    </source>
</evidence>
<comment type="similarity">
    <text evidence="2 8">Belongs to the 4-toluene sulfonate uptake permease (TSUP) (TC 2.A.102) family.</text>
</comment>
<dbReference type="Proteomes" id="UP000198896">
    <property type="component" value="Unassembled WGS sequence"/>
</dbReference>
<feature type="transmembrane region" description="Helical" evidence="8">
    <location>
        <begin position="99"/>
        <end position="118"/>
    </location>
</feature>
<evidence type="ECO:0000256" key="6">
    <source>
        <dbReference type="ARBA" id="ARBA00022989"/>
    </source>
</evidence>
<sequence>MYVSGLQSHAGPLFCVFLAAFLQSITGFGLVMVAAPLLMFFYEPKLTIIIMFCLAGCGNCAQLLLLWKQVNWQRIAELFCGALAGIPLGVTVFRQLPGGGLRAAISVAVLLTLVTMEFRRRRFEETRKNTILTGMLAGIMAMTTGMAGPPLVLYFAYTSMPQNVFRATCIGYFFFSNLGSLVALWVTGVPIGEAVGEFLFLLPGLACGVALGHWAFAFMPQQLIRKIIIILLYATCLYNICKAFQLLS</sequence>
<comment type="subcellular location">
    <subcellularLocation>
        <location evidence="1 8">Cell membrane</location>
        <topology evidence="1 8">Multi-pass membrane protein</topology>
    </subcellularLocation>
</comment>
<keyword evidence="4 8" id="KW-1003">Cell membrane</keyword>
<evidence type="ECO:0000256" key="1">
    <source>
        <dbReference type="ARBA" id="ARBA00004651"/>
    </source>
</evidence>
<feature type="transmembrane region" description="Helical" evidence="8">
    <location>
        <begin position="12"/>
        <end position="42"/>
    </location>
</feature>
<keyword evidence="3" id="KW-0813">Transport</keyword>
<evidence type="ECO:0000256" key="2">
    <source>
        <dbReference type="ARBA" id="ARBA00009142"/>
    </source>
</evidence>
<feature type="transmembrane region" description="Helical" evidence="8">
    <location>
        <begin position="48"/>
        <end position="67"/>
    </location>
</feature>
<feature type="transmembrane region" description="Helical" evidence="8">
    <location>
        <begin position="163"/>
        <end position="186"/>
    </location>
</feature>
<proteinExistence type="inferred from homology"/>
<dbReference type="GO" id="GO:0005886">
    <property type="term" value="C:plasma membrane"/>
    <property type="evidence" value="ECO:0007669"/>
    <property type="project" value="UniProtKB-SubCell"/>
</dbReference>
<evidence type="ECO:0000256" key="5">
    <source>
        <dbReference type="ARBA" id="ARBA00022692"/>
    </source>
</evidence>
<organism evidence="9 10">
    <name type="scientific">Succiniclasticum ruminis DSM 9236</name>
    <dbReference type="NCBI Taxonomy" id="1123323"/>
    <lineage>
        <taxon>Bacteria</taxon>
        <taxon>Bacillati</taxon>
        <taxon>Bacillota</taxon>
        <taxon>Negativicutes</taxon>
        <taxon>Acidaminococcales</taxon>
        <taxon>Acidaminococcaceae</taxon>
        <taxon>Succiniclasticum</taxon>
    </lineage>
</organism>
<keyword evidence="5 8" id="KW-0812">Transmembrane</keyword>
<dbReference type="EMBL" id="FONL01000001">
    <property type="protein sequence ID" value="SFE07970.1"/>
    <property type="molecule type" value="Genomic_DNA"/>
</dbReference>
<evidence type="ECO:0000256" key="3">
    <source>
        <dbReference type="ARBA" id="ARBA00022448"/>
    </source>
</evidence>
<dbReference type="AlphaFoldDB" id="A0A1I1XQZ7"/>
<feature type="transmembrane region" description="Helical" evidence="8">
    <location>
        <begin position="223"/>
        <end position="241"/>
    </location>
</feature>
<keyword evidence="7 8" id="KW-0472">Membrane</keyword>
<keyword evidence="6 8" id="KW-1133">Transmembrane helix</keyword>
<dbReference type="Pfam" id="PF01925">
    <property type="entry name" value="TauE"/>
    <property type="match status" value="1"/>
</dbReference>
<gene>
    <name evidence="9" type="ORF">SAMN05216245_101314</name>
</gene>
<evidence type="ECO:0000313" key="9">
    <source>
        <dbReference type="EMBL" id="SFE07970.1"/>
    </source>
</evidence>